<accession>A0A0L0VQY5</accession>
<dbReference type="AlphaFoldDB" id="A0A0L0VQY5"/>
<evidence type="ECO:0000313" key="1">
    <source>
        <dbReference type="EMBL" id="KNF01693.1"/>
    </source>
</evidence>
<reference evidence="2" key="1">
    <citation type="submission" date="2014-03" db="EMBL/GenBank/DDBJ databases">
        <title>The Genome Sequence of Puccinia striiformis f. sp. tritici PST-78.</title>
        <authorList>
            <consortium name="The Broad Institute Genome Sequencing Platform"/>
            <person name="Cuomo C."/>
            <person name="Hulbert S."/>
            <person name="Chen X."/>
            <person name="Walker B."/>
            <person name="Young S.K."/>
            <person name="Zeng Q."/>
            <person name="Gargeya S."/>
            <person name="Fitzgerald M."/>
            <person name="Haas B."/>
            <person name="Abouelleil A."/>
            <person name="Alvarado L."/>
            <person name="Arachchi H.M."/>
            <person name="Berlin A.M."/>
            <person name="Chapman S.B."/>
            <person name="Goldberg J."/>
            <person name="Griggs A."/>
            <person name="Gujja S."/>
            <person name="Hansen M."/>
            <person name="Howarth C."/>
            <person name="Imamovic A."/>
            <person name="Larimer J."/>
            <person name="McCowan C."/>
            <person name="Montmayeur A."/>
            <person name="Murphy C."/>
            <person name="Neiman D."/>
            <person name="Pearson M."/>
            <person name="Priest M."/>
            <person name="Roberts A."/>
            <person name="Saif S."/>
            <person name="Shea T."/>
            <person name="Sisk P."/>
            <person name="Sykes S."/>
            <person name="Wortman J."/>
            <person name="Nusbaum C."/>
            <person name="Birren B."/>
        </authorList>
    </citation>
    <scope>NUCLEOTIDE SEQUENCE [LARGE SCALE GENOMIC DNA]</scope>
    <source>
        <strain evidence="2">race PST-78</strain>
    </source>
</reference>
<proteinExistence type="predicted"/>
<sequence>MRTILSGRPSQEYHIKQDNLNLAKDLVEVLQPFYKMTLQVSVQGAARNIADVLVFIDQITGHLSSAILGRREEYPPAWHNACRASVEGRDVYRLNYTGTTAPLSDSEC</sequence>
<protein>
    <submittedName>
        <fullName evidence="1">Uncharacterized protein</fullName>
    </submittedName>
</protein>
<name>A0A0L0VQY5_9BASI</name>
<dbReference type="EMBL" id="AJIL01000028">
    <property type="protein sequence ID" value="KNF01693.1"/>
    <property type="molecule type" value="Genomic_DNA"/>
</dbReference>
<dbReference type="Proteomes" id="UP000054564">
    <property type="component" value="Unassembled WGS sequence"/>
</dbReference>
<gene>
    <name evidence="1" type="ORF">PSTG_05120</name>
</gene>
<evidence type="ECO:0000313" key="2">
    <source>
        <dbReference type="Proteomes" id="UP000054564"/>
    </source>
</evidence>
<dbReference type="STRING" id="1165861.A0A0L0VQY5"/>
<organism evidence="1 2">
    <name type="scientific">Puccinia striiformis f. sp. tritici PST-78</name>
    <dbReference type="NCBI Taxonomy" id="1165861"/>
    <lineage>
        <taxon>Eukaryota</taxon>
        <taxon>Fungi</taxon>
        <taxon>Dikarya</taxon>
        <taxon>Basidiomycota</taxon>
        <taxon>Pucciniomycotina</taxon>
        <taxon>Pucciniomycetes</taxon>
        <taxon>Pucciniales</taxon>
        <taxon>Pucciniaceae</taxon>
        <taxon>Puccinia</taxon>
    </lineage>
</organism>
<keyword evidence="2" id="KW-1185">Reference proteome</keyword>
<comment type="caution">
    <text evidence="1">The sequence shown here is derived from an EMBL/GenBank/DDBJ whole genome shotgun (WGS) entry which is preliminary data.</text>
</comment>